<feature type="domain" description="Phosphatidic acid phosphatase type 2/haloperoxidase" evidence="2">
    <location>
        <begin position="154"/>
        <end position="265"/>
    </location>
</feature>
<dbReference type="InterPro" id="IPR000326">
    <property type="entry name" value="PAP2/HPO"/>
</dbReference>
<keyword evidence="1" id="KW-0732">Signal</keyword>
<dbReference type="Proteomes" id="UP001629156">
    <property type="component" value="Unassembled WGS sequence"/>
</dbReference>
<dbReference type="PANTHER" id="PTHR14969">
    <property type="entry name" value="SPHINGOSINE-1-PHOSPHATE PHOSPHOHYDROLASE"/>
    <property type="match status" value="1"/>
</dbReference>
<evidence type="ECO:0000313" key="4">
    <source>
        <dbReference type="Proteomes" id="UP001629156"/>
    </source>
</evidence>
<dbReference type="Pfam" id="PF01569">
    <property type="entry name" value="PAP2"/>
    <property type="match status" value="1"/>
</dbReference>
<feature type="chain" id="PRO_5046756453" evidence="1">
    <location>
        <begin position="31"/>
        <end position="304"/>
    </location>
</feature>
<evidence type="ECO:0000259" key="2">
    <source>
        <dbReference type="SMART" id="SM00014"/>
    </source>
</evidence>
<dbReference type="InterPro" id="IPR036938">
    <property type="entry name" value="PAP2/HPO_sf"/>
</dbReference>
<comment type="caution">
    <text evidence="3">The sequence shown here is derived from an EMBL/GenBank/DDBJ whole genome shotgun (WGS) entry which is preliminary data.</text>
</comment>
<dbReference type="SUPFAM" id="SSF48317">
    <property type="entry name" value="Acid phosphatase/Vanadium-dependent haloperoxidase"/>
    <property type="match status" value="1"/>
</dbReference>
<evidence type="ECO:0000313" key="3">
    <source>
        <dbReference type="EMBL" id="MFL9845905.1"/>
    </source>
</evidence>
<protein>
    <submittedName>
        <fullName evidence="3">Phosphatase PAP2 family protein</fullName>
    </submittedName>
</protein>
<proteinExistence type="predicted"/>
<dbReference type="PANTHER" id="PTHR14969:SF13">
    <property type="entry name" value="AT30094P"/>
    <property type="match status" value="1"/>
</dbReference>
<dbReference type="EMBL" id="JBELPZ010000024">
    <property type="protein sequence ID" value="MFL9845905.1"/>
    <property type="molecule type" value="Genomic_DNA"/>
</dbReference>
<organism evidence="3 4">
    <name type="scientific">Flavobacterium rhizosphaerae</name>
    <dbReference type="NCBI Taxonomy" id="3163298"/>
    <lineage>
        <taxon>Bacteria</taxon>
        <taxon>Pseudomonadati</taxon>
        <taxon>Bacteroidota</taxon>
        <taxon>Flavobacteriia</taxon>
        <taxon>Flavobacteriales</taxon>
        <taxon>Flavobacteriaceae</taxon>
        <taxon>Flavobacterium</taxon>
    </lineage>
</organism>
<gene>
    <name evidence="3" type="ORF">ABS766_15900</name>
</gene>
<evidence type="ECO:0000256" key="1">
    <source>
        <dbReference type="SAM" id="SignalP"/>
    </source>
</evidence>
<dbReference type="SMART" id="SM00014">
    <property type="entry name" value="acidPPc"/>
    <property type="match status" value="1"/>
</dbReference>
<reference evidence="3 4" key="1">
    <citation type="submission" date="2024-06" db="EMBL/GenBank/DDBJ databases">
        <authorList>
            <person name="Kaempfer P."/>
            <person name="Viver T."/>
        </authorList>
    </citation>
    <scope>NUCLEOTIDE SEQUENCE [LARGE SCALE GENOMIC DNA]</scope>
    <source>
        <strain evidence="3 4">ST-119</strain>
    </source>
</reference>
<dbReference type="Gene3D" id="1.20.144.10">
    <property type="entry name" value="Phosphatidic acid phosphatase type 2/haloperoxidase"/>
    <property type="match status" value="1"/>
</dbReference>
<dbReference type="RefSeq" id="WP_408086180.1">
    <property type="nucleotide sequence ID" value="NZ_JBELPZ010000024.1"/>
</dbReference>
<accession>A0ABW8Z0V4</accession>
<feature type="signal peptide" evidence="1">
    <location>
        <begin position="1"/>
        <end position="30"/>
    </location>
</feature>
<keyword evidence="4" id="KW-1185">Reference proteome</keyword>
<sequence length="304" mass="33329">MHNTSKRKICTYLFCFIFLLNILFTQTLQSQTTPTVFPTDSLAENSPEDGSLGHKLVYDLKSVAGGVGHMFTGPLRWEKEEFIKAGAFVGASGLLLLADEGASNYFSSQGRGIPEGWHRLGWYMGKPQYNYTFTAGVYLTGLVTKNEKIRRTGVLIIAAATAGGLVQTVTKTLAGRARPAADKGNLYFSPFNNEAKYHSFPSGHTILSTTVVYAISKQFTNPWVKAGILSVGVITPASRLWDNAHWLSDVAIGAGIAVLSVESVDRFLKKKEKYAADRITDPHQKKISWNLKLGYNQIGIVGVF</sequence>
<name>A0ABW8Z0V4_9FLAO</name>